<accession>A0A5N5E7F9</accession>
<proteinExistence type="predicted"/>
<organism evidence="1 2">
    <name type="scientific">Rhodococcus erythropolis</name>
    <name type="common">Arthrobacter picolinophilus</name>
    <dbReference type="NCBI Taxonomy" id="1833"/>
    <lineage>
        <taxon>Bacteria</taxon>
        <taxon>Bacillati</taxon>
        <taxon>Actinomycetota</taxon>
        <taxon>Actinomycetes</taxon>
        <taxon>Mycobacteriales</taxon>
        <taxon>Nocardiaceae</taxon>
        <taxon>Rhodococcus</taxon>
        <taxon>Rhodococcus erythropolis group</taxon>
    </lineage>
</organism>
<protein>
    <submittedName>
        <fullName evidence="1">Uncharacterized protein</fullName>
    </submittedName>
</protein>
<dbReference type="Proteomes" id="UP000325576">
    <property type="component" value="Unassembled WGS sequence"/>
</dbReference>
<dbReference type="AlphaFoldDB" id="A0A5N5E7F9"/>
<reference evidence="1 2" key="1">
    <citation type="journal article" date="2017" name="Poromechanics V (2013)">
        <title>Genomic Characterization of the Arsenic-Tolerant Actinobacterium, &lt;i&gt;Rhodococcus erythropolis&lt;/i&gt; S43.</title>
        <authorList>
            <person name="Retamal-Morales G."/>
            <person name="Mehnert M."/>
            <person name="Schwabe R."/>
            <person name="Tischler D."/>
            <person name="Schloemann M."/>
            <person name="Levican G.J."/>
        </authorList>
    </citation>
    <scope>NUCLEOTIDE SEQUENCE [LARGE SCALE GENOMIC DNA]</scope>
    <source>
        <strain evidence="1 2">S43</strain>
    </source>
</reference>
<evidence type="ECO:0000313" key="2">
    <source>
        <dbReference type="Proteomes" id="UP000325576"/>
    </source>
</evidence>
<comment type="caution">
    <text evidence="1">The sequence shown here is derived from an EMBL/GenBank/DDBJ whole genome shotgun (WGS) entry which is preliminary data.</text>
</comment>
<sequence>MAGKIIESLLRVDPITIDEMGSRRSMTPAPGLRCHRAAFVGDRFALAVGAVGSVLSEHTTAASMLDGSLRRATIVVIDGESYRTKDAQHRKGRP</sequence>
<evidence type="ECO:0000313" key="1">
    <source>
        <dbReference type="EMBL" id="KAB2586003.1"/>
    </source>
</evidence>
<name>A0A5N5E7F9_RHOER</name>
<dbReference type="EMBL" id="MRBO01000249">
    <property type="protein sequence ID" value="KAB2586003.1"/>
    <property type="molecule type" value="Genomic_DNA"/>
</dbReference>
<gene>
    <name evidence="1" type="ORF">BS297_07000</name>
</gene>